<reference evidence="7" key="2">
    <citation type="submission" date="2018-03" db="EMBL/GenBank/DDBJ databases">
        <authorList>
            <person name="Derbyshire K."/>
            <person name="Gray T.A."/>
            <person name="Champion M."/>
        </authorList>
    </citation>
    <scope>NUCLEOTIDE SEQUENCE [LARGE SCALE GENOMIC DNA]</scope>
    <source>
        <strain evidence="7">MKD8</strain>
    </source>
</reference>
<dbReference type="InterPro" id="IPR036390">
    <property type="entry name" value="WH_DNA-bd_sf"/>
</dbReference>
<reference evidence="6 7" key="1">
    <citation type="journal article" date="2013" name="Genome Announc.">
        <title>Draft genome sequence of MKD8, a conjugal recipient Mycobacterium smegmatis strain.</title>
        <authorList>
            <person name="Gray T.A."/>
            <person name="Palumbo M.J."/>
            <person name="Derbyshire K.M."/>
        </authorList>
    </citation>
    <scope>NUCLEOTIDE SEQUENCE [LARGE SCALE GENOMIC DNA]</scope>
    <source>
        <strain evidence="6 7">MKD8</strain>
    </source>
</reference>
<keyword evidence="1" id="KW-0805">Transcription regulation</keyword>
<dbReference type="GO" id="GO:0003700">
    <property type="term" value="F:DNA-binding transcription factor activity"/>
    <property type="evidence" value="ECO:0007669"/>
    <property type="project" value="TreeGrafter"/>
</dbReference>
<dbReference type="SUPFAM" id="SSF55781">
    <property type="entry name" value="GAF domain-like"/>
    <property type="match status" value="1"/>
</dbReference>
<name>A0A2U9PHL9_MYCSE</name>
<dbReference type="AlphaFoldDB" id="A0A2U9PHL9"/>
<dbReference type="GO" id="GO:0045892">
    <property type="term" value="P:negative regulation of DNA-templated transcription"/>
    <property type="evidence" value="ECO:0007669"/>
    <property type="project" value="TreeGrafter"/>
</dbReference>
<dbReference type="InterPro" id="IPR050707">
    <property type="entry name" value="HTH_MetabolicPath_Reg"/>
</dbReference>
<dbReference type="SMART" id="SM00346">
    <property type="entry name" value="HTH_ICLR"/>
    <property type="match status" value="1"/>
</dbReference>
<feature type="domain" description="IclR-ED" evidence="5">
    <location>
        <begin position="68"/>
        <end position="249"/>
    </location>
</feature>
<dbReference type="InterPro" id="IPR005471">
    <property type="entry name" value="Tscrpt_reg_IclR_N"/>
</dbReference>
<dbReference type="Gene3D" id="3.30.450.40">
    <property type="match status" value="1"/>
</dbReference>
<keyword evidence="2" id="KW-0238">DNA-binding</keyword>
<dbReference type="PROSITE" id="PS51078">
    <property type="entry name" value="ICLR_ED"/>
    <property type="match status" value="1"/>
</dbReference>
<evidence type="ECO:0000256" key="3">
    <source>
        <dbReference type="ARBA" id="ARBA00023163"/>
    </source>
</evidence>
<dbReference type="EMBL" id="CP027541">
    <property type="protein sequence ID" value="AWT51198.1"/>
    <property type="molecule type" value="Genomic_DNA"/>
</dbReference>
<evidence type="ECO:0000256" key="1">
    <source>
        <dbReference type="ARBA" id="ARBA00023015"/>
    </source>
</evidence>
<protein>
    <submittedName>
        <fullName evidence="6">Putative IclR family protein transcriptional regulator</fullName>
    </submittedName>
</protein>
<accession>A0A2U9PHL9</accession>
<evidence type="ECO:0000259" key="5">
    <source>
        <dbReference type="PROSITE" id="PS51078"/>
    </source>
</evidence>
<dbReference type="Gene3D" id="1.10.10.10">
    <property type="entry name" value="Winged helix-like DNA-binding domain superfamily/Winged helix DNA-binding domain"/>
    <property type="match status" value="1"/>
</dbReference>
<sequence>MAEESSVRVLERACQVLDCFTADAPRLRTADIRRLTGLPTTTVARIVKTLVNQELLDKDGDDYRLGHRVLVWSAPAIAGSDVIAVAGPVVEQLRDLTHETSGFYIRQGANRVTVVTALSTYSVVYRAFVGQVRPLHAGAAGKVFMAFDDAALDTALTKGLDRFTPNTPTDPKALRKELEIVRSQGWAFAGEEIELGLNSVAAPVYGASGALAGVLAAGGPSFRMTESDCRDYGPVMAKIGLTMSKRLGYSG</sequence>
<evidence type="ECO:0000313" key="7">
    <source>
        <dbReference type="Proteomes" id="UP000011200"/>
    </source>
</evidence>
<dbReference type="PROSITE" id="PS51077">
    <property type="entry name" value="HTH_ICLR"/>
    <property type="match status" value="1"/>
</dbReference>
<dbReference type="InterPro" id="IPR014757">
    <property type="entry name" value="Tscrpt_reg_IclR_C"/>
</dbReference>
<dbReference type="RefSeq" id="WP_003891533.1">
    <property type="nucleotide sequence ID" value="NZ_CP027541.1"/>
</dbReference>
<feature type="domain" description="HTH iclR-type" evidence="4">
    <location>
        <begin position="7"/>
        <end position="67"/>
    </location>
</feature>
<dbReference type="GO" id="GO:0003677">
    <property type="term" value="F:DNA binding"/>
    <property type="evidence" value="ECO:0007669"/>
    <property type="project" value="UniProtKB-KW"/>
</dbReference>
<dbReference type="InterPro" id="IPR029016">
    <property type="entry name" value="GAF-like_dom_sf"/>
</dbReference>
<dbReference type="SUPFAM" id="SSF46785">
    <property type="entry name" value="Winged helix' DNA-binding domain"/>
    <property type="match status" value="1"/>
</dbReference>
<keyword evidence="3" id="KW-0804">Transcription</keyword>
<dbReference type="InterPro" id="IPR036388">
    <property type="entry name" value="WH-like_DNA-bd_sf"/>
</dbReference>
<dbReference type="PANTHER" id="PTHR30136:SF35">
    <property type="entry name" value="HTH-TYPE TRANSCRIPTIONAL REGULATOR RV1719"/>
    <property type="match status" value="1"/>
</dbReference>
<evidence type="ECO:0000256" key="2">
    <source>
        <dbReference type="ARBA" id="ARBA00023125"/>
    </source>
</evidence>
<dbReference type="Pfam" id="PF01614">
    <property type="entry name" value="IclR_C"/>
    <property type="match status" value="1"/>
</dbReference>
<dbReference type="PANTHER" id="PTHR30136">
    <property type="entry name" value="HELIX-TURN-HELIX TRANSCRIPTIONAL REGULATOR, ICLR FAMILY"/>
    <property type="match status" value="1"/>
</dbReference>
<evidence type="ECO:0000259" key="4">
    <source>
        <dbReference type="PROSITE" id="PS51077"/>
    </source>
</evidence>
<dbReference type="Pfam" id="PF09339">
    <property type="entry name" value="HTH_IclR"/>
    <property type="match status" value="1"/>
</dbReference>
<organism evidence="6 7">
    <name type="scientific">Mycolicibacterium smegmatis (strain MKD8)</name>
    <name type="common">Mycobacterium smegmatis</name>
    <dbReference type="NCBI Taxonomy" id="1214915"/>
    <lineage>
        <taxon>Bacteria</taxon>
        <taxon>Bacillati</taxon>
        <taxon>Actinomycetota</taxon>
        <taxon>Actinomycetes</taxon>
        <taxon>Mycobacteriales</taxon>
        <taxon>Mycobacteriaceae</taxon>
        <taxon>Mycolicibacterium</taxon>
    </lineage>
</organism>
<evidence type="ECO:0000313" key="6">
    <source>
        <dbReference type="EMBL" id="AWT51198.1"/>
    </source>
</evidence>
<gene>
    <name evidence="6" type="ORF">D806_002040</name>
</gene>
<dbReference type="Proteomes" id="UP000011200">
    <property type="component" value="Chromosome"/>
</dbReference>
<proteinExistence type="predicted"/>